<protein>
    <submittedName>
        <fullName evidence="3">Uncharacterized protein</fullName>
    </submittedName>
</protein>
<dbReference type="InterPro" id="IPR012337">
    <property type="entry name" value="RNaseH-like_sf"/>
</dbReference>
<dbReference type="AlphaFoldDB" id="A0A6A3BH01"/>
<dbReference type="Pfam" id="PF13456">
    <property type="entry name" value="RVT_3"/>
    <property type="match status" value="1"/>
</dbReference>
<dbReference type="GO" id="GO:0003676">
    <property type="term" value="F:nucleic acid binding"/>
    <property type="evidence" value="ECO:0007669"/>
    <property type="project" value="InterPro"/>
</dbReference>
<evidence type="ECO:0000259" key="1">
    <source>
        <dbReference type="Pfam" id="PF13456"/>
    </source>
</evidence>
<organism evidence="3 4">
    <name type="scientific">Hibiscus syriacus</name>
    <name type="common">Rose of Sharon</name>
    <dbReference type="NCBI Taxonomy" id="106335"/>
    <lineage>
        <taxon>Eukaryota</taxon>
        <taxon>Viridiplantae</taxon>
        <taxon>Streptophyta</taxon>
        <taxon>Embryophyta</taxon>
        <taxon>Tracheophyta</taxon>
        <taxon>Spermatophyta</taxon>
        <taxon>Magnoliopsida</taxon>
        <taxon>eudicotyledons</taxon>
        <taxon>Gunneridae</taxon>
        <taxon>Pentapetalae</taxon>
        <taxon>rosids</taxon>
        <taxon>malvids</taxon>
        <taxon>Malvales</taxon>
        <taxon>Malvaceae</taxon>
        <taxon>Malvoideae</taxon>
        <taxon>Hibiscus</taxon>
    </lineage>
</organism>
<gene>
    <name evidence="3" type="ORF">F3Y22_tig00110156pilonHSYRG00017</name>
</gene>
<dbReference type="InterPro" id="IPR044730">
    <property type="entry name" value="RNase_H-like_dom_plant"/>
</dbReference>
<dbReference type="Pfam" id="PF13966">
    <property type="entry name" value="zf-RVT"/>
    <property type="match status" value="1"/>
</dbReference>
<sequence length="385" mass="44454">MFGRVFLKYGMRYDKALFGILEFIIDKLSNTIVQRLAATIPPRQSCRMNALGWKWSVDRNFSVKSAYELRRGISNDVTHKVWEVISKYRGLQRIKFFLWLLANDQLLTNTERVRRHMATTSNYGICGQTGESSDHLFRQCYMAMAIWSTLVKTEKLEDFCTRDIRNWMQINIASPGFYAREENDWDLRFGSILWLIWKNRNSRIFDPDYFEHESVLEMSRRLTLEANRVMESSLSTIQLSHCSCTMPDVWQPPPHNWCKINIDGSCDIGSGFASCGGIIRSSNGGWMFGFSKAIEICSIVEAELWGIHEGLSHAWNLGERLITVETDSLEVVRMLKKNTKRGSISTLIDCVNELINRNWNVDLKHISRNANKEVDRLAKIAATRG</sequence>
<dbReference type="GO" id="GO:0004523">
    <property type="term" value="F:RNA-DNA hybrid ribonuclease activity"/>
    <property type="evidence" value="ECO:0007669"/>
    <property type="project" value="InterPro"/>
</dbReference>
<dbReference type="InterPro" id="IPR026960">
    <property type="entry name" value="RVT-Znf"/>
</dbReference>
<accession>A0A6A3BH01</accession>
<dbReference type="PANTHER" id="PTHR47723:SF19">
    <property type="entry name" value="POLYNUCLEOTIDYL TRANSFERASE, RIBONUCLEASE H-LIKE SUPERFAMILY PROTEIN"/>
    <property type="match status" value="1"/>
</dbReference>
<dbReference type="InterPro" id="IPR036397">
    <property type="entry name" value="RNaseH_sf"/>
</dbReference>
<dbReference type="InterPro" id="IPR053151">
    <property type="entry name" value="RNase_H-like"/>
</dbReference>
<keyword evidence="4" id="KW-1185">Reference proteome</keyword>
<dbReference type="PANTHER" id="PTHR47723">
    <property type="entry name" value="OS05G0353850 PROTEIN"/>
    <property type="match status" value="1"/>
</dbReference>
<evidence type="ECO:0000313" key="4">
    <source>
        <dbReference type="Proteomes" id="UP000436088"/>
    </source>
</evidence>
<dbReference type="CDD" id="cd06222">
    <property type="entry name" value="RNase_H_like"/>
    <property type="match status" value="1"/>
</dbReference>
<comment type="caution">
    <text evidence="3">The sequence shown here is derived from an EMBL/GenBank/DDBJ whole genome shotgun (WGS) entry which is preliminary data.</text>
</comment>
<dbReference type="Gene3D" id="3.30.420.10">
    <property type="entry name" value="Ribonuclease H-like superfamily/Ribonuclease H"/>
    <property type="match status" value="1"/>
</dbReference>
<feature type="domain" description="Reverse transcriptase zinc-binding" evidence="2">
    <location>
        <begin position="61"/>
        <end position="147"/>
    </location>
</feature>
<name>A0A6A3BH01_HIBSY</name>
<feature type="domain" description="RNase H type-1" evidence="1">
    <location>
        <begin position="261"/>
        <end position="380"/>
    </location>
</feature>
<dbReference type="Proteomes" id="UP000436088">
    <property type="component" value="Unassembled WGS sequence"/>
</dbReference>
<proteinExistence type="predicted"/>
<reference evidence="3" key="1">
    <citation type="submission" date="2019-09" db="EMBL/GenBank/DDBJ databases">
        <title>Draft genome information of white flower Hibiscus syriacus.</title>
        <authorList>
            <person name="Kim Y.-M."/>
        </authorList>
    </citation>
    <scope>NUCLEOTIDE SEQUENCE [LARGE SCALE GENOMIC DNA]</scope>
    <source>
        <strain evidence="3">YM2019G1</strain>
    </source>
</reference>
<evidence type="ECO:0000259" key="2">
    <source>
        <dbReference type="Pfam" id="PF13966"/>
    </source>
</evidence>
<dbReference type="EMBL" id="VEPZ02000855">
    <property type="protein sequence ID" value="KAE8715943.1"/>
    <property type="molecule type" value="Genomic_DNA"/>
</dbReference>
<evidence type="ECO:0000313" key="3">
    <source>
        <dbReference type="EMBL" id="KAE8715943.1"/>
    </source>
</evidence>
<dbReference type="InterPro" id="IPR002156">
    <property type="entry name" value="RNaseH_domain"/>
</dbReference>
<dbReference type="SUPFAM" id="SSF53098">
    <property type="entry name" value="Ribonuclease H-like"/>
    <property type="match status" value="1"/>
</dbReference>